<dbReference type="AlphaFoldDB" id="A0A8H2VC18"/>
<dbReference type="SUPFAM" id="SSF57716">
    <property type="entry name" value="Glucocorticoid receptor-like (DNA-binding domain)"/>
    <property type="match status" value="1"/>
</dbReference>
<feature type="region of interest" description="Disordered" evidence="7">
    <location>
        <begin position="421"/>
        <end position="448"/>
    </location>
</feature>
<dbReference type="PANTHER" id="PTHR10071">
    <property type="entry name" value="TRANSCRIPTION FACTOR GATA FAMILY MEMBER"/>
    <property type="match status" value="1"/>
</dbReference>
<protein>
    <submittedName>
        <fullName evidence="9">Similar to Saccharomyces cerevisiae YFL021W GAT1 Transcriptional activator of genes involved in nitrogen catabolite repression</fullName>
    </submittedName>
</protein>
<dbReference type="InterPro" id="IPR000679">
    <property type="entry name" value="Znf_GATA"/>
</dbReference>
<evidence type="ECO:0000256" key="5">
    <source>
        <dbReference type="ARBA" id="ARBA00023242"/>
    </source>
</evidence>
<dbReference type="FunFam" id="3.30.50.10:FF:000007">
    <property type="entry name" value="Nitrogen regulatory AreA, N-terminal"/>
    <property type="match status" value="1"/>
</dbReference>
<feature type="region of interest" description="Disordered" evidence="7">
    <location>
        <begin position="348"/>
        <end position="374"/>
    </location>
</feature>
<evidence type="ECO:0000256" key="2">
    <source>
        <dbReference type="ARBA" id="ARBA00022723"/>
    </source>
</evidence>
<evidence type="ECO:0000259" key="8">
    <source>
        <dbReference type="PROSITE" id="PS50114"/>
    </source>
</evidence>
<dbReference type="GO" id="GO:0008270">
    <property type="term" value="F:zinc ion binding"/>
    <property type="evidence" value="ECO:0007669"/>
    <property type="project" value="UniProtKB-KW"/>
</dbReference>
<organism evidence="9 10">
    <name type="scientific">Maudiozyma barnettii</name>
    <dbReference type="NCBI Taxonomy" id="61262"/>
    <lineage>
        <taxon>Eukaryota</taxon>
        <taxon>Fungi</taxon>
        <taxon>Dikarya</taxon>
        <taxon>Ascomycota</taxon>
        <taxon>Saccharomycotina</taxon>
        <taxon>Saccharomycetes</taxon>
        <taxon>Saccharomycetales</taxon>
        <taxon>Saccharomycetaceae</taxon>
        <taxon>Maudiozyma</taxon>
    </lineage>
</organism>
<dbReference type="InterPro" id="IPR039355">
    <property type="entry name" value="Transcription_factor_GATA"/>
</dbReference>
<dbReference type="Proteomes" id="UP000644660">
    <property type="component" value="Unassembled WGS sequence"/>
</dbReference>
<evidence type="ECO:0000256" key="4">
    <source>
        <dbReference type="ARBA" id="ARBA00022833"/>
    </source>
</evidence>
<evidence type="ECO:0000256" key="7">
    <source>
        <dbReference type="SAM" id="MobiDB-lite"/>
    </source>
</evidence>
<dbReference type="GO" id="GO:0000122">
    <property type="term" value="P:negative regulation of transcription by RNA polymerase II"/>
    <property type="evidence" value="ECO:0007669"/>
    <property type="project" value="TreeGrafter"/>
</dbReference>
<feature type="compositionally biased region" description="Basic residues" evidence="7">
    <location>
        <begin position="351"/>
        <end position="360"/>
    </location>
</feature>
<dbReference type="EMBL" id="CAEFZW010000001">
    <property type="protein sequence ID" value="CAB4252462.1"/>
    <property type="molecule type" value="Genomic_DNA"/>
</dbReference>
<keyword evidence="3 6" id="KW-0863">Zinc-finger</keyword>
<dbReference type="CDD" id="cd00202">
    <property type="entry name" value="ZnF_GATA"/>
    <property type="match status" value="1"/>
</dbReference>
<keyword evidence="4" id="KW-0862">Zinc</keyword>
<dbReference type="GO" id="GO:0045944">
    <property type="term" value="P:positive regulation of transcription by RNA polymerase II"/>
    <property type="evidence" value="ECO:0007669"/>
    <property type="project" value="TreeGrafter"/>
</dbReference>
<dbReference type="PROSITE" id="PS00344">
    <property type="entry name" value="GATA_ZN_FINGER_1"/>
    <property type="match status" value="1"/>
</dbReference>
<proteinExistence type="predicted"/>
<dbReference type="Pfam" id="PF00320">
    <property type="entry name" value="GATA"/>
    <property type="match status" value="1"/>
</dbReference>
<dbReference type="PANTHER" id="PTHR10071:SF281">
    <property type="entry name" value="BOX A-BINDING FACTOR-RELATED"/>
    <property type="match status" value="1"/>
</dbReference>
<keyword evidence="10" id="KW-1185">Reference proteome</keyword>
<dbReference type="InterPro" id="IPR013088">
    <property type="entry name" value="Znf_NHR/GATA"/>
</dbReference>
<dbReference type="GO" id="GO:0000981">
    <property type="term" value="F:DNA-binding transcription factor activity, RNA polymerase II-specific"/>
    <property type="evidence" value="ECO:0007669"/>
    <property type="project" value="TreeGrafter"/>
</dbReference>
<evidence type="ECO:0000256" key="6">
    <source>
        <dbReference type="PROSITE-ProRule" id="PRU00094"/>
    </source>
</evidence>
<dbReference type="PRINTS" id="PR00619">
    <property type="entry name" value="GATAZNFINGER"/>
</dbReference>
<dbReference type="GO" id="GO:0000978">
    <property type="term" value="F:RNA polymerase II cis-regulatory region sequence-specific DNA binding"/>
    <property type="evidence" value="ECO:0007669"/>
    <property type="project" value="TreeGrafter"/>
</dbReference>
<gene>
    <name evidence="9" type="ORF">KABA2_01S14212</name>
</gene>
<reference evidence="9 10" key="1">
    <citation type="submission" date="2020-05" db="EMBL/GenBank/DDBJ databases">
        <authorList>
            <person name="Casaregola S."/>
            <person name="Devillers H."/>
            <person name="Grondin C."/>
        </authorList>
    </citation>
    <scope>NUCLEOTIDE SEQUENCE [LARGE SCALE GENOMIC DNA]</scope>
    <source>
        <strain evidence="9 10">CLIB 1767</strain>
    </source>
</reference>
<dbReference type="RefSeq" id="XP_041404500.1">
    <property type="nucleotide sequence ID" value="XM_041548566.1"/>
</dbReference>
<keyword evidence="5" id="KW-0539">Nucleus</keyword>
<sequence length="458" mass="51889">MSLLTSQFKELESINNSTIDSATRTNTNQDIFMMMESSISNNNNNNNNPLNLTFSKNEDLFKESISIFKLYNLTKLNLPYRERIINMSIRLQKKIWLENENILQLLNYIDNNQSQSEQIPPVNKISPTNRHHHHHHQNILLSEGDDDDDDGDDDDIYPDASETPYGSFTNDYDLTNNLVNHGDNFVMPRPIPSNSFNDNDVFSFHRMNNNSNNFSSNNNSVTNNFTTTTTTATAAANTNNLNLLNMNFSLMNDDLDSFQHNSATSLSNFHYLDDNSGQLPSSLDIDSTASSNWDISNSLPNFASPLQFQNPSHSTATTATTMAPQQMITPSRTPSHPSIPLVSTAIISKRQQPKKIRRKNSNSGNSPDNKNTKCNNCQTYTTPLWRKDSQGNSLCNACGLFLKLHGVMRPLSLKTDIIKKRQRNGAAKRTNQLSQPQQQQQQQLKKDHENLEWLSIKL</sequence>
<feature type="domain" description="GATA-type" evidence="8">
    <location>
        <begin position="368"/>
        <end position="421"/>
    </location>
</feature>
<evidence type="ECO:0000256" key="1">
    <source>
        <dbReference type="ARBA" id="ARBA00004123"/>
    </source>
</evidence>
<accession>A0A8H2VC18</accession>
<evidence type="ECO:0000313" key="9">
    <source>
        <dbReference type="EMBL" id="CAB4252462.1"/>
    </source>
</evidence>
<feature type="compositionally biased region" description="Acidic residues" evidence="7">
    <location>
        <begin position="143"/>
        <end position="157"/>
    </location>
</feature>
<feature type="region of interest" description="Disordered" evidence="7">
    <location>
        <begin position="116"/>
        <end position="171"/>
    </location>
</feature>
<dbReference type="Gene3D" id="3.30.50.10">
    <property type="entry name" value="Erythroid Transcription Factor GATA-1, subunit A"/>
    <property type="match status" value="1"/>
</dbReference>
<evidence type="ECO:0000256" key="3">
    <source>
        <dbReference type="ARBA" id="ARBA00022771"/>
    </source>
</evidence>
<dbReference type="GO" id="GO:0005634">
    <property type="term" value="C:nucleus"/>
    <property type="evidence" value="ECO:0007669"/>
    <property type="project" value="UniProtKB-SubCell"/>
</dbReference>
<comment type="caution">
    <text evidence="9">The sequence shown here is derived from an EMBL/GenBank/DDBJ whole genome shotgun (WGS) entry which is preliminary data.</text>
</comment>
<dbReference type="PROSITE" id="PS50114">
    <property type="entry name" value="GATA_ZN_FINGER_2"/>
    <property type="match status" value="1"/>
</dbReference>
<name>A0A8H2VC18_9SACH</name>
<keyword evidence="2" id="KW-0479">Metal-binding</keyword>
<dbReference type="GeneID" id="64855591"/>
<evidence type="ECO:0000313" key="10">
    <source>
        <dbReference type="Proteomes" id="UP000644660"/>
    </source>
</evidence>
<dbReference type="OrthoDB" id="515401at2759"/>
<feature type="compositionally biased region" description="Polar residues" evidence="7">
    <location>
        <begin position="361"/>
        <end position="374"/>
    </location>
</feature>
<feature type="compositionally biased region" description="Low complexity" evidence="7">
    <location>
        <begin position="432"/>
        <end position="443"/>
    </location>
</feature>
<comment type="subcellular location">
    <subcellularLocation>
        <location evidence="1">Nucleus</location>
    </subcellularLocation>
</comment>
<dbReference type="SMART" id="SM00401">
    <property type="entry name" value="ZnF_GATA"/>
    <property type="match status" value="1"/>
</dbReference>